<evidence type="ECO:0000313" key="2">
    <source>
        <dbReference type="EMBL" id="AMW35798.1"/>
    </source>
</evidence>
<dbReference type="SUPFAM" id="SSF46785">
    <property type="entry name" value="Winged helix' DNA-binding domain"/>
    <property type="match status" value="1"/>
</dbReference>
<keyword evidence="3" id="KW-1185">Reference proteome</keyword>
<evidence type="ECO:0000313" key="3">
    <source>
        <dbReference type="Proteomes" id="UP000076066"/>
    </source>
</evidence>
<reference evidence="2 3" key="1">
    <citation type="submission" date="2016-02" db="EMBL/GenBank/DDBJ databases">
        <title>Complete Genome of H5569, the type strain of the newly described species Haematospirillium jordaniae.</title>
        <authorList>
            <person name="Nicholson A.C."/>
            <person name="Humrighouse B.W."/>
            <person name="Loparov V."/>
            <person name="McQuiston J.R."/>
        </authorList>
    </citation>
    <scope>NUCLEOTIDE SEQUENCE [LARGE SCALE GENOMIC DNA]</scope>
    <source>
        <strain evidence="2 3">H5569</strain>
        <plasmid evidence="3">Plasmid unnamed 2</plasmid>
    </source>
</reference>
<keyword evidence="2" id="KW-0614">Plasmid</keyword>
<dbReference type="RefSeq" id="WP_066137099.1">
    <property type="nucleotide sequence ID" value="NZ_CP014527.1"/>
</dbReference>
<dbReference type="InterPro" id="IPR036390">
    <property type="entry name" value="WH_DNA-bd_sf"/>
</dbReference>
<name>A0A143DHW4_9PROT</name>
<dbReference type="KEGG" id="hjo:AY555_10495"/>
<dbReference type="Gene3D" id="1.10.10.10">
    <property type="entry name" value="Winged helix-like DNA-binding domain superfamily/Winged helix DNA-binding domain"/>
    <property type="match status" value="1"/>
</dbReference>
<sequence>MSVSQYRGVACAKPAPTGHVRKAYGHFDAAAAVATFKGIPEGINHPKQLLEPFRRCGNHLPFPREALSTLELLFDYSSPKDWTSACSPLVFPGNAELAGCLGVSERTIRNHLSALEKAGFISIERGPGNRRTPLRAADGSIVSAYGINLAPVIEKHTEFQSVAQELKAQRNSLKSQRRSIGAALQDIRTAVDALDVLLWEHSDDTSLQKALDVAKPILLQSEQIFNQFLRLYNSFSSATAEEQIRFEQDILNLERKITDYAGHVHMLTWSCMHNLYESDSGHQETNFHHISTKENKTKNSSAKKVVSLTDLSSEPLLPYLTEVKPLTSLQRSQTDLLKNFCTPLSAVITSQFLESPEEAKPDDWFQAARILAHQLGVSEWAWKTGCQQHGPLQVTFAVAVAAIKPQEYIYKSRQAFLAGMLLRPSGQLNALASFHALRKREKV</sequence>
<dbReference type="OrthoDB" id="7488837at2"/>
<proteinExistence type="predicted"/>
<organism evidence="2 3">
    <name type="scientific">Haematospirillum jordaniae</name>
    <dbReference type="NCBI Taxonomy" id="1549855"/>
    <lineage>
        <taxon>Bacteria</taxon>
        <taxon>Pseudomonadati</taxon>
        <taxon>Pseudomonadota</taxon>
        <taxon>Alphaproteobacteria</taxon>
        <taxon>Rhodospirillales</taxon>
        <taxon>Novispirillaceae</taxon>
        <taxon>Haematospirillum</taxon>
    </lineage>
</organism>
<dbReference type="InterPro" id="IPR005090">
    <property type="entry name" value="RepC_N"/>
</dbReference>
<dbReference type="InterPro" id="IPR036388">
    <property type="entry name" value="WH-like_DNA-bd_sf"/>
</dbReference>
<geneLocation type="plasmid" evidence="2 3">
    <name>unnamed 2</name>
</geneLocation>
<accession>A0A143DHW4</accession>
<feature type="domain" description="Plasmid replication protein C N-terminal" evidence="1">
    <location>
        <begin position="31"/>
        <end position="193"/>
    </location>
</feature>
<dbReference type="EMBL" id="CP014527">
    <property type="protein sequence ID" value="AMW35798.1"/>
    <property type="molecule type" value="Genomic_DNA"/>
</dbReference>
<dbReference type="GeneID" id="53317579"/>
<protein>
    <recommendedName>
        <fullName evidence="1">Plasmid replication protein C N-terminal domain-containing protein</fullName>
    </recommendedName>
</protein>
<gene>
    <name evidence="2" type="ORF">AY555_10495</name>
</gene>
<dbReference type="AlphaFoldDB" id="A0A143DHW4"/>
<dbReference type="Pfam" id="PF03428">
    <property type="entry name" value="RP-C"/>
    <property type="match status" value="1"/>
</dbReference>
<evidence type="ECO:0000259" key="1">
    <source>
        <dbReference type="Pfam" id="PF03428"/>
    </source>
</evidence>
<dbReference type="Proteomes" id="UP000076066">
    <property type="component" value="Plasmid unnamed 2"/>
</dbReference>